<gene>
    <name evidence="2" type="ORF">FBF83_02925</name>
</gene>
<reference evidence="2 3" key="1">
    <citation type="submission" date="2019-04" db="EMBL/GenBank/DDBJ databases">
        <title>Genome sequence of Bacillus hwajinpoensis strain Y2.</title>
        <authorList>
            <person name="Fair J.L."/>
            <person name="Maclea K.S."/>
        </authorList>
    </citation>
    <scope>NUCLEOTIDE SEQUENCE [LARGE SCALE GENOMIC DNA]</scope>
    <source>
        <strain evidence="2 3">Y2</strain>
    </source>
</reference>
<evidence type="ECO:0000313" key="2">
    <source>
        <dbReference type="EMBL" id="TKD71772.1"/>
    </source>
</evidence>
<dbReference type="OrthoDB" id="2969270at2"/>
<proteinExistence type="predicted"/>
<dbReference type="Proteomes" id="UP000310541">
    <property type="component" value="Unassembled WGS sequence"/>
</dbReference>
<dbReference type="RefSeq" id="WP_136945627.1">
    <property type="nucleotide sequence ID" value="NZ_SWFM01000001.1"/>
</dbReference>
<protein>
    <submittedName>
        <fullName evidence="2">Uncharacterized protein</fullName>
    </submittedName>
</protein>
<evidence type="ECO:0000313" key="3">
    <source>
        <dbReference type="Proteomes" id="UP000310541"/>
    </source>
</evidence>
<dbReference type="AlphaFoldDB" id="A0A4U1MMH2"/>
<keyword evidence="1" id="KW-0472">Membrane</keyword>
<accession>A0A4U1MMH2</accession>
<sequence length="106" mass="11741">MGSILLLVTLVGGLLYLYWKGRNAKEETIDKKLIQGLIIADILAVLVLHGVITAAEAELLSDQSLSDVEDYLFNHTTITEDELGDWIHHDWNGIQVADLPFDLDPG</sequence>
<name>A0A4U1MMH2_9BACL</name>
<feature type="transmembrane region" description="Helical" evidence="1">
    <location>
        <begin position="34"/>
        <end position="55"/>
    </location>
</feature>
<comment type="caution">
    <text evidence="2">The sequence shown here is derived from an EMBL/GenBank/DDBJ whole genome shotgun (WGS) entry which is preliminary data.</text>
</comment>
<dbReference type="EMBL" id="SWFM01000001">
    <property type="protein sequence ID" value="TKD71772.1"/>
    <property type="molecule type" value="Genomic_DNA"/>
</dbReference>
<keyword evidence="1" id="KW-0812">Transmembrane</keyword>
<organism evidence="2 3">
    <name type="scientific">Guptibacillus hwajinpoensis</name>
    <dbReference type="NCBI Taxonomy" id="208199"/>
    <lineage>
        <taxon>Bacteria</taxon>
        <taxon>Bacillati</taxon>
        <taxon>Bacillota</taxon>
        <taxon>Bacilli</taxon>
        <taxon>Bacillales</taxon>
        <taxon>Guptibacillaceae</taxon>
        <taxon>Guptibacillus</taxon>
    </lineage>
</organism>
<keyword evidence="1" id="KW-1133">Transmembrane helix</keyword>
<evidence type="ECO:0000256" key="1">
    <source>
        <dbReference type="SAM" id="Phobius"/>
    </source>
</evidence>